<dbReference type="EMBL" id="JAFBMS010000079">
    <property type="protein sequence ID" value="KAG9337854.1"/>
    <property type="molecule type" value="Genomic_DNA"/>
</dbReference>
<dbReference type="SMART" id="SM00207">
    <property type="entry name" value="TNF"/>
    <property type="match status" value="1"/>
</dbReference>
<keyword evidence="7" id="KW-1185">Reference proteome</keyword>
<dbReference type="GO" id="GO:0016020">
    <property type="term" value="C:membrane"/>
    <property type="evidence" value="ECO:0007669"/>
    <property type="project" value="UniProtKB-SubCell"/>
</dbReference>
<dbReference type="AlphaFoldDB" id="A0A8T2NCY8"/>
<sequence>MRAPGMAEDGMAYPSVFVVDSHAGYPLPPVPSRRRGSSAQWALYLLTDSGNMEKSVQAGDKPPLSDGTMLWNPEGDSVLHELEYREGGLVVQKEGYYFVYSKVFFTEPPCSTFNHMVLRRTPRYPEDIELMRSKRSHCQQKKELLNSYLGGVFHLFKGDALLVKAQNHTLMSRQSSSDNFFGAYMI</sequence>
<evidence type="ECO:0000259" key="5">
    <source>
        <dbReference type="PROSITE" id="PS50049"/>
    </source>
</evidence>
<proteinExistence type="inferred from homology"/>
<dbReference type="PANTHER" id="PTHR11471:SF34">
    <property type="entry name" value="TUMOR NECROSIS FACTOR LIGAND SUPERFAMILY MEMBER 14"/>
    <property type="match status" value="1"/>
</dbReference>
<dbReference type="GO" id="GO:0005164">
    <property type="term" value="F:tumor necrosis factor receptor binding"/>
    <property type="evidence" value="ECO:0007669"/>
    <property type="project" value="InterPro"/>
</dbReference>
<dbReference type="CDD" id="cd00184">
    <property type="entry name" value="TNF"/>
    <property type="match status" value="1"/>
</dbReference>
<reference evidence="6" key="1">
    <citation type="thesis" date="2021" institute="BYU ScholarsArchive" country="Provo, UT, USA">
        <title>Applications of and Algorithms for Genome Assembly and Genomic Analyses with an Emphasis on Marine Teleosts.</title>
        <authorList>
            <person name="Pickett B.D."/>
        </authorList>
    </citation>
    <scope>NUCLEOTIDE SEQUENCE</scope>
    <source>
        <strain evidence="6">HI-2016</strain>
    </source>
</reference>
<organism evidence="6 7">
    <name type="scientific">Albula glossodonta</name>
    <name type="common">roundjaw bonefish</name>
    <dbReference type="NCBI Taxonomy" id="121402"/>
    <lineage>
        <taxon>Eukaryota</taxon>
        <taxon>Metazoa</taxon>
        <taxon>Chordata</taxon>
        <taxon>Craniata</taxon>
        <taxon>Vertebrata</taxon>
        <taxon>Euteleostomi</taxon>
        <taxon>Actinopterygii</taxon>
        <taxon>Neopterygii</taxon>
        <taxon>Teleostei</taxon>
        <taxon>Albuliformes</taxon>
        <taxon>Albulidae</taxon>
        <taxon>Albula</taxon>
    </lineage>
</organism>
<keyword evidence="4" id="KW-0472">Membrane</keyword>
<evidence type="ECO:0000256" key="1">
    <source>
        <dbReference type="ARBA" id="ARBA00004370"/>
    </source>
</evidence>
<dbReference type="OrthoDB" id="6072476at2759"/>
<dbReference type="GO" id="GO:0005125">
    <property type="term" value="F:cytokine activity"/>
    <property type="evidence" value="ECO:0007669"/>
    <property type="project" value="UniProtKB-KW"/>
</dbReference>
<dbReference type="Gene3D" id="2.60.120.40">
    <property type="match status" value="1"/>
</dbReference>
<evidence type="ECO:0000256" key="3">
    <source>
        <dbReference type="ARBA" id="ARBA00022514"/>
    </source>
</evidence>
<protein>
    <recommendedName>
        <fullName evidence="5">THD domain-containing protein</fullName>
    </recommendedName>
</protein>
<evidence type="ECO:0000313" key="7">
    <source>
        <dbReference type="Proteomes" id="UP000824540"/>
    </source>
</evidence>
<name>A0A8T2NCY8_9TELE</name>
<keyword evidence="3" id="KW-0202">Cytokine</keyword>
<dbReference type="InterPro" id="IPR006052">
    <property type="entry name" value="TNF_dom"/>
</dbReference>
<dbReference type="InterPro" id="IPR008983">
    <property type="entry name" value="Tumour_necrosis_fac-like_dom"/>
</dbReference>
<comment type="subcellular location">
    <subcellularLocation>
        <location evidence="1">Membrane</location>
    </subcellularLocation>
</comment>
<evidence type="ECO:0000256" key="4">
    <source>
        <dbReference type="ARBA" id="ARBA00023136"/>
    </source>
</evidence>
<dbReference type="SUPFAM" id="SSF49842">
    <property type="entry name" value="TNF-like"/>
    <property type="match status" value="1"/>
</dbReference>
<gene>
    <name evidence="6" type="ORF">JZ751_027505</name>
</gene>
<dbReference type="GO" id="GO:0005615">
    <property type="term" value="C:extracellular space"/>
    <property type="evidence" value="ECO:0007669"/>
    <property type="project" value="UniProtKB-KW"/>
</dbReference>
<comment type="similarity">
    <text evidence="2">Belongs to the tumor necrosis factor family.</text>
</comment>
<evidence type="ECO:0000313" key="6">
    <source>
        <dbReference type="EMBL" id="KAG9337854.1"/>
    </source>
</evidence>
<dbReference type="PROSITE" id="PS50049">
    <property type="entry name" value="THD_2"/>
    <property type="match status" value="1"/>
</dbReference>
<evidence type="ECO:0000256" key="2">
    <source>
        <dbReference type="ARBA" id="ARBA00008670"/>
    </source>
</evidence>
<feature type="domain" description="THD" evidence="5">
    <location>
        <begin position="41"/>
        <end position="186"/>
    </location>
</feature>
<dbReference type="GO" id="GO:0006955">
    <property type="term" value="P:immune response"/>
    <property type="evidence" value="ECO:0007669"/>
    <property type="project" value="InterPro"/>
</dbReference>
<comment type="caution">
    <text evidence="6">The sequence shown here is derived from an EMBL/GenBank/DDBJ whole genome shotgun (WGS) entry which is preliminary data.</text>
</comment>
<dbReference type="Proteomes" id="UP000824540">
    <property type="component" value="Unassembled WGS sequence"/>
</dbReference>
<dbReference type="Pfam" id="PF00229">
    <property type="entry name" value="TNF"/>
    <property type="match status" value="1"/>
</dbReference>
<accession>A0A8T2NCY8</accession>
<dbReference type="PANTHER" id="PTHR11471">
    <property type="entry name" value="TUMOR NECROSIS FACTOR FAMILY MEMBER"/>
    <property type="match status" value="1"/>
</dbReference>